<proteinExistence type="predicted"/>
<feature type="transmembrane region" description="Helical" evidence="6">
    <location>
        <begin position="131"/>
        <end position="149"/>
    </location>
</feature>
<dbReference type="EMBL" id="SLVJ01000002">
    <property type="protein sequence ID" value="TCM69931.1"/>
    <property type="molecule type" value="Genomic_DNA"/>
</dbReference>
<feature type="transmembrane region" description="Helical" evidence="6">
    <location>
        <begin position="51"/>
        <end position="74"/>
    </location>
</feature>
<feature type="transmembrane region" description="Helical" evidence="6">
    <location>
        <begin position="369"/>
        <end position="396"/>
    </location>
</feature>
<dbReference type="AlphaFoldDB" id="A0A4R1Y2Y5"/>
<feature type="transmembrane region" description="Helical" evidence="6">
    <location>
        <begin position="289"/>
        <end position="309"/>
    </location>
</feature>
<keyword evidence="5 6" id="KW-0472">Membrane</keyword>
<dbReference type="PIRSF" id="PIRSF006060">
    <property type="entry name" value="AA_transporter"/>
    <property type="match status" value="1"/>
</dbReference>
<evidence type="ECO:0000256" key="2">
    <source>
        <dbReference type="ARBA" id="ARBA00022475"/>
    </source>
</evidence>
<sequence>MDQPTQKEKLTGSLGPMHIVGMVMAAAAPLTVVGGNIPLAMGLGNGIGAPFAFLVASLVLLVFAIGFVSMTPYVKEAGAFYSYIRLGIGQNIAKGTAYVALLTYTAIQAGIYGFIGWAINDLIVTYGGNAHPWWLYSILTIAVVALFGYRNIALSSKVLGISLILEIAVMLILNTSILLQGGAAGIHFESFEFKYAFAPGLSLAILFALTGFIGFESAAIYRDEARDPERTIPKATYWSVLIIGLFYTFSAWAMVIGVGSTQLLNVVNQTLHGSGNMLLDLSQTYNGNVFRIIIQFLLINSLFACVLSFHNILVRYQYTLAQHGDFSQVLVTLHPKYRSPANSSVMQTCIAIAVILICAFYQMEPLTQVFGYMAGVSTIGCMMLMLLTSIAAYVYFYQHPHLRIQKKFKTQVAPALAMLLLGLCLLMILFNFKTLTGGSLLVCLILALVAPLFFVIGLIRQRQVSKSKNTEMPH</sequence>
<dbReference type="GO" id="GO:0022857">
    <property type="term" value="F:transmembrane transporter activity"/>
    <property type="evidence" value="ECO:0007669"/>
    <property type="project" value="InterPro"/>
</dbReference>
<dbReference type="Gene3D" id="1.20.1740.10">
    <property type="entry name" value="Amino acid/polyamine transporter I"/>
    <property type="match status" value="1"/>
</dbReference>
<organism evidence="7 8">
    <name type="scientific">Acinetobacter calcoaceticus</name>
    <dbReference type="NCBI Taxonomy" id="471"/>
    <lineage>
        <taxon>Bacteria</taxon>
        <taxon>Pseudomonadati</taxon>
        <taxon>Pseudomonadota</taxon>
        <taxon>Gammaproteobacteria</taxon>
        <taxon>Moraxellales</taxon>
        <taxon>Moraxellaceae</taxon>
        <taxon>Acinetobacter</taxon>
        <taxon>Acinetobacter calcoaceticus/baumannii complex</taxon>
    </lineage>
</organism>
<comment type="subcellular location">
    <subcellularLocation>
        <location evidence="1">Cell membrane</location>
        <topology evidence="1">Multi-pass membrane protein</topology>
    </subcellularLocation>
</comment>
<reference evidence="7 8" key="1">
    <citation type="submission" date="2019-03" db="EMBL/GenBank/DDBJ databases">
        <title>Genomic analyses of the natural microbiome of Caenorhabditis elegans.</title>
        <authorList>
            <person name="Samuel B."/>
        </authorList>
    </citation>
    <scope>NUCLEOTIDE SEQUENCE [LARGE SCALE GENOMIC DNA]</scope>
    <source>
        <strain evidence="7 8">JUb89</strain>
    </source>
</reference>
<evidence type="ECO:0000256" key="3">
    <source>
        <dbReference type="ARBA" id="ARBA00022692"/>
    </source>
</evidence>
<dbReference type="InterPro" id="IPR050367">
    <property type="entry name" value="APC_superfamily"/>
</dbReference>
<feature type="transmembrane region" description="Helical" evidence="6">
    <location>
        <begin position="236"/>
        <end position="258"/>
    </location>
</feature>
<gene>
    <name evidence="7" type="ORF">EC844_102204</name>
</gene>
<dbReference type="OrthoDB" id="9804700at2"/>
<feature type="transmembrane region" description="Helical" evidence="6">
    <location>
        <begin position="95"/>
        <end position="119"/>
    </location>
</feature>
<dbReference type="InterPro" id="IPR002293">
    <property type="entry name" value="AA/rel_permease1"/>
</dbReference>
<dbReference type="PANTHER" id="PTHR42770">
    <property type="entry name" value="AMINO ACID TRANSPORTER-RELATED"/>
    <property type="match status" value="1"/>
</dbReference>
<keyword evidence="8" id="KW-1185">Reference proteome</keyword>
<feature type="transmembrane region" description="Helical" evidence="6">
    <location>
        <begin position="195"/>
        <end position="215"/>
    </location>
</feature>
<dbReference type="PANTHER" id="PTHR42770:SF16">
    <property type="entry name" value="AMINO ACID PERMEASE"/>
    <property type="match status" value="1"/>
</dbReference>
<evidence type="ECO:0000256" key="6">
    <source>
        <dbReference type="SAM" id="Phobius"/>
    </source>
</evidence>
<evidence type="ECO:0000256" key="1">
    <source>
        <dbReference type="ARBA" id="ARBA00004651"/>
    </source>
</evidence>
<accession>A0A4R1Y2Y5</accession>
<keyword evidence="2" id="KW-1003">Cell membrane</keyword>
<feature type="transmembrane region" description="Helical" evidence="6">
    <location>
        <begin position="438"/>
        <end position="459"/>
    </location>
</feature>
<comment type="caution">
    <text evidence="7">The sequence shown here is derived from an EMBL/GenBank/DDBJ whole genome shotgun (WGS) entry which is preliminary data.</text>
</comment>
<protein>
    <submittedName>
        <fullName evidence="7">Amino acid/polyamine/organocation transporter (APC superfamily)</fullName>
    </submittedName>
</protein>
<dbReference type="GO" id="GO:0005886">
    <property type="term" value="C:plasma membrane"/>
    <property type="evidence" value="ECO:0007669"/>
    <property type="project" value="UniProtKB-SubCell"/>
</dbReference>
<evidence type="ECO:0000313" key="8">
    <source>
        <dbReference type="Proteomes" id="UP000294963"/>
    </source>
</evidence>
<feature type="transmembrane region" description="Helical" evidence="6">
    <location>
        <begin position="20"/>
        <end position="39"/>
    </location>
</feature>
<feature type="transmembrane region" description="Helical" evidence="6">
    <location>
        <begin position="412"/>
        <end position="432"/>
    </location>
</feature>
<evidence type="ECO:0000313" key="7">
    <source>
        <dbReference type="EMBL" id="TCM69931.1"/>
    </source>
</evidence>
<evidence type="ECO:0000256" key="5">
    <source>
        <dbReference type="ARBA" id="ARBA00023136"/>
    </source>
</evidence>
<keyword evidence="4 6" id="KW-1133">Transmembrane helix</keyword>
<dbReference type="Pfam" id="PF13520">
    <property type="entry name" value="AA_permease_2"/>
    <property type="match status" value="1"/>
</dbReference>
<name>A0A4R1Y2Y5_ACICA</name>
<feature type="transmembrane region" description="Helical" evidence="6">
    <location>
        <begin position="161"/>
        <end position="183"/>
    </location>
</feature>
<dbReference type="Proteomes" id="UP000294963">
    <property type="component" value="Unassembled WGS sequence"/>
</dbReference>
<keyword evidence="3 6" id="KW-0812">Transmembrane</keyword>
<evidence type="ECO:0000256" key="4">
    <source>
        <dbReference type="ARBA" id="ARBA00022989"/>
    </source>
</evidence>
<feature type="transmembrane region" description="Helical" evidence="6">
    <location>
        <begin position="345"/>
        <end position="363"/>
    </location>
</feature>